<dbReference type="EMBL" id="BOQN01000005">
    <property type="protein sequence ID" value="GIM88640.1"/>
    <property type="molecule type" value="Genomic_DNA"/>
</dbReference>
<organism evidence="1 2">
    <name type="scientific">Paractinoplanes toevensis</name>
    <dbReference type="NCBI Taxonomy" id="571911"/>
    <lineage>
        <taxon>Bacteria</taxon>
        <taxon>Bacillati</taxon>
        <taxon>Actinomycetota</taxon>
        <taxon>Actinomycetes</taxon>
        <taxon>Micromonosporales</taxon>
        <taxon>Micromonosporaceae</taxon>
        <taxon>Paractinoplanes</taxon>
    </lineage>
</organism>
<proteinExistence type="predicted"/>
<reference evidence="1 2" key="1">
    <citation type="submission" date="2021-03" db="EMBL/GenBank/DDBJ databases">
        <title>Whole genome shotgun sequence of Actinoplanes toevensis NBRC 105298.</title>
        <authorList>
            <person name="Komaki H."/>
            <person name="Tamura T."/>
        </authorList>
    </citation>
    <scope>NUCLEOTIDE SEQUENCE [LARGE SCALE GENOMIC DNA]</scope>
    <source>
        <strain evidence="1 2">NBRC 105298</strain>
    </source>
</reference>
<gene>
    <name evidence="1" type="ORF">Ato02nite_004330</name>
</gene>
<sequence length="67" mass="7711">MADPIDTVDHHVDVLVPVRSESGQWVWWRVGRRRLAWRPGVKVLELLEFTDGPRAIAVGVPVLAWWL</sequence>
<evidence type="ECO:0000313" key="2">
    <source>
        <dbReference type="Proteomes" id="UP000677082"/>
    </source>
</evidence>
<protein>
    <submittedName>
        <fullName evidence="1">Uncharacterized protein</fullName>
    </submittedName>
</protein>
<dbReference type="Proteomes" id="UP000677082">
    <property type="component" value="Unassembled WGS sequence"/>
</dbReference>
<accession>A0A919W1N1</accession>
<comment type="caution">
    <text evidence="1">The sequence shown here is derived from an EMBL/GenBank/DDBJ whole genome shotgun (WGS) entry which is preliminary data.</text>
</comment>
<evidence type="ECO:0000313" key="1">
    <source>
        <dbReference type="EMBL" id="GIM88640.1"/>
    </source>
</evidence>
<keyword evidence="2" id="KW-1185">Reference proteome</keyword>
<name>A0A919W1N1_9ACTN</name>
<dbReference type="AlphaFoldDB" id="A0A919W1N1"/>